<gene>
    <name evidence="1" type="ORF">GJ698_22180</name>
</gene>
<dbReference type="EMBL" id="WKJL01000019">
    <property type="protein sequence ID" value="MRW86783.1"/>
    <property type="molecule type" value="Genomic_DNA"/>
</dbReference>
<dbReference type="AlphaFoldDB" id="A0A844D1U1"/>
<sequence length="160" mass="17627">MFDALEDDVVAAARPAAQAGAQVLYDAVKQNVTNLGRVTGNLASSIYQVYSQDKSGDGRAVYHVSWNRRKAPHGGLVEFGYIQRYATYVGKDGQWYTAVRAEMRGKPKPSRRAPQAVKDAYYVKLPQPKQVGAKAFLRSAVVKLPEAKSAVETELLRRLA</sequence>
<name>A0A844D1U1_9BURK</name>
<comment type="caution">
    <text evidence="1">The sequence shown here is derived from an EMBL/GenBank/DDBJ whole genome shotgun (WGS) entry which is preliminary data.</text>
</comment>
<accession>A0A844D1U1</accession>
<organism evidence="1 2">
    <name type="scientific">Duganella aquatilis</name>
    <dbReference type="NCBI Taxonomy" id="2666082"/>
    <lineage>
        <taxon>Bacteria</taxon>
        <taxon>Pseudomonadati</taxon>
        <taxon>Pseudomonadota</taxon>
        <taxon>Betaproteobacteria</taxon>
        <taxon>Burkholderiales</taxon>
        <taxon>Oxalobacteraceae</taxon>
        <taxon>Telluria group</taxon>
        <taxon>Duganella</taxon>
    </lineage>
</organism>
<keyword evidence="2" id="KW-1185">Reference proteome</keyword>
<evidence type="ECO:0000313" key="2">
    <source>
        <dbReference type="Proteomes" id="UP000439986"/>
    </source>
</evidence>
<reference evidence="1 2" key="1">
    <citation type="submission" date="2019-11" db="EMBL/GenBank/DDBJ databases">
        <title>Novel species isolated from a subtropical stream in China.</title>
        <authorList>
            <person name="Lu H."/>
        </authorList>
    </citation>
    <scope>NUCLEOTIDE SEQUENCE [LARGE SCALE GENOMIC DNA]</scope>
    <source>
        <strain evidence="1 2">FT26W</strain>
    </source>
</reference>
<dbReference type="Pfam" id="PF04883">
    <property type="entry name" value="HK97-gp10_like"/>
    <property type="match status" value="1"/>
</dbReference>
<proteinExistence type="predicted"/>
<dbReference type="InterPro" id="IPR010064">
    <property type="entry name" value="HK97-gp10_tail"/>
</dbReference>
<evidence type="ECO:0000313" key="1">
    <source>
        <dbReference type="EMBL" id="MRW86783.1"/>
    </source>
</evidence>
<protein>
    <submittedName>
        <fullName evidence="1">HK97 gp10 family phage protein</fullName>
    </submittedName>
</protein>
<dbReference type="Proteomes" id="UP000439986">
    <property type="component" value="Unassembled WGS sequence"/>
</dbReference>